<feature type="transmembrane region" description="Helical" evidence="5">
    <location>
        <begin position="69"/>
        <end position="89"/>
    </location>
</feature>
<dbReference type="InterPro" id="IPR032808">
    <property type="entry name" value="DoxX"/>
</dbReference>
<comment type="caution">
    <text evidence="6">The sequence shown here is derived from an EMBL/GenBank/DDBJ whole genome shotgun (WGS) entry which is preliminary data.</text>
</comment>
<dbReference type="OrthoDB" id="2454358at2"/>
<protein>
    <submittedName>
        <fullName evidence="6">DoxX family protein</fullName>
    </submittedName>
</protein>
<keyword evidence="4 5" id="KW-0472">Membrane</keyword>
<comment type="subcellular location">
    <subcellularLocation>
        <location evidence="1">Membrane</location>
        <topology evidence="1">Multi-pass membrane protein</topology>
    </subcellularLocation>
</comment>
<sequence>MTILSWILQGLLIAMFLMAGLGKIVGSQMHKEAFDKWNLPQWFCLVTGLVELTGAVLLIVGFWNTTSGIAGALILGTTAIGGVLTHVRVKDSMKDTIMIIVLGIFAFILLFLLM</sequence>
<feature type="transmembrane region" description="Helical" evidence="5">
    <location>
        <begin position="96"/>
        <end position="113"/>
    </location>
</feature>
<feature type="transmembrane region" description="Helical" evidence="5">
    <location>
        <begin position="6"/>
        <end position="22"/>
    </location>
</feature>
<accession>A0A544TW89</accession>
<feature type="transmembrane region" description="Helical" evidence="5">
    <location>
        <begin position="42"/>
        <end position="63"/>
    </location>
</feature>
<dbReference type="Proteomes" id="UP000316626">
    <property type="component" value="Unassembled WGS sequence"/>
</dbReference>
<evidence type="ECO:0000313" key="6">
    <source>
        <dbReference type="EMBL" id="TQR21706.1"/>
    </source>
</evidence>
<evidence type="ECO:0000256" key="3">
    <source>
        <dbReference type="ARBA" id="ARBA00022989"/>
    </source>
</evidence>
<evidence type="ECO:0000256" key="2">
    <source>
        <dbReference type="ARBA" id="ARBA00022692"/>
    </source>
</evidence>
<keyword evidence="3 5" id="KW-1133">Transmembrane helix</keyword>
<dbReference type="Pfam" id="PF13564">
    <property type="entry name" value="DoxX_2"/>
    <property type="match status" value="1"/>
</dbReference>
<keyword evidence="2 5" id="KW-0812">Transmembrane</keyword>
<dbReference type="EMBL" id="VDGI01000001">
    <property type="protein sequence ID" value="TQR21706.1"/>
    <property type="molecule type" value="Genomic_DNA"/>
</dbReference>
<proteinExistence type="predicted"/>
<dbReference type="GO" id="GO:0016020">
    <property type="term" value="C:membrane"/>
    <property type="evidence" value="ECO:0007669"/>
    <property type="project" value="UniProtKB-SubCell"/>
</dbReference>
<keyword evidence="7" id="KW-1185">Reference proteome</keyword>
<dbReference type="AlphaFoldDB" id="A0A544TW89"/>
<reference evidence="6 7" key="1">
    <citation type="submission" date="2019-06" db="EMBL/GenBank/DDBJ databases">
        <title>Psychrobacillus vulpis sp. nov., a new species isolated from feces of a red fox that inhabits in The Tablas de Daimiel Natural Park, Albacete, Spain.</title>
        <authorList>
            <person name="Rodriguez M."/>
            <person name="Reina J.C."/>
            <person name="Bejar V."/>
            <person name="Llamas I."/>
        </authorList>
    </citation>
    <scope>NUCLEOTIDE SEQUENCE [LARGE SCALE GENOMIC DNA]</scope>
    <source>
        <strain evidence="6 7">Z8</strain>
    </source>
</reference>
<gene>
    <name evidence="6" type="ORF">FG384_01760</name>
</gene>
<evidence type="ECO:0000256" key="4">
    <source>
        <dbReference type="ARBA" id="ARBA00023136"/>
    </source>
</evidence>
<name>A0A544TW89_9BACI</name>
<evidence type="ECO:0000256" key="1">
    <source>
        <dbReference type="ARBA" id="ARBA00004141"/>
    </source>
</evidence>
<evidence type="ECO:0000313" key="7">
    <source>
        <dbReference type="Proteomes" id="UP000316626"/>
    </source>
</evidence>
<organism evidence="6 7">
    <name type="scientific">Psychrobacillus vulpis</name>
    <dbReference type="NCBI Taxonomy" id="2325572"/>
    <lineage>
        <taxon>Bacteria</taxon>
        <taxon>Bacillati</taxon>
        <taxon>Bacillota</taxon>
        <taxon>Bacilli</taxon>
        <taxon>Bacillales</taxon>
        <taxon>Bacillaceae</taxon>
        <taxon>Psychrobacillus</taxon>
    </lineage>
</organism>
<dbReference type="RefSeq" id="WP_142640831.1">
    <property type="nucleotide sequence ID" value="NZ_VDGI01000001.1"/>
</dbReference>
<evidence type="ECO:0000256" key="5">
    <source>
        <dbReference type="SAM" id="Phobius"/>
    </source>
</evidence>